<keyword evidence="6" id="KW-1185">Reference proteome</keyword>
<evidence type="ECO:0000313" key="5">
    <source>
        <dbReference type="EMBL" id="MBE1587285.1"/>
    </source>
</evidence>
<evidence type="ECO:0000313" key="6">
    <source>
        <dbReference type="Proteomes" id="UP000633509"/>
    </source>
</evidence>
<dbReference type="SUPFAM" id="SSF53901">
    <property type="entry name" value="Thiolase-like"/>
    <property type="match status" value="1"/>
</dbReference>
<feature type="domain" description="Beta-ketoacyl-[acyl-carrier-protein] synthase III N-terminal" evidence="4">
    <location>
        <begin position="122"/>
        <end position="199"/>
    </location>
</feature>
<gene>
    <name evidence="5" type="ORF">H4W80_005543</name>
</gene>
<comment type="caution">
    <text evidence="5">The sequence shown here is derived from an EMBL/GenBank/DDBJ whole genome shotgun (WGS) entry which is preliminary data.</text>
</comment>
<dbReference type="PANTHER" id="PTHR34069:SF3">
    <property type="entry name" value="ACYL-COA:ACYL-COA ALKYLTRANSFERASE"/>
    <property type="match status" value="1"/>
</dbReference>
<dbReference type="Proteomes" id="UP000633509">
    <property type="component" value="Unassembled WGS sequence"/>
</dbReference>
<evidence type="ECO:0000256" key="1">
    <source>
        <dbReference type="ARBA" id="ARBA00022679"/>
    </source>
</evidence>
<dbReference type="Pfam" id="PF08545">
    <property type="entry name" value="ACP_syn_III"/>
    <property type="match status" value="1"/>
</dbReference>
<dbReference type="EMBL" id="JADBEK010000001">
    <property type="protein sequence ID" value="MBE1587285.1"/>
    <property type="molecule type" value="Genomic_DNA"/>
</dbReference>
<organism evidence="5 6">
    <name type="scientific">Nonomuraea angiospora</name>
    <dbReference type="NCBI Taxonomy" id="46172"/>
    <lineage>
        <taxon>Bacteria</taxon>
        <taxon>Bacillati</taxon>
        <taxon>Actinomycetota</taxon>
        <taxon>Actinomycetes</taxon>
        <taxon>Streptosporangiales</taxon>
        <taxon>Streptosporangiaceae</taxon>
        <taxon>Nonomuraea</taxon>
    </lineage>
</organism>
<name>A0ABR9M325_9ACTN</name>
<dbReference type="InterPro" id="IPR013747">
    <property type="entry name" value="ACP_syn_III_C"/>
</dbReference>
<keyword evidence="2 5" id="KW-0012">Acyltransferase</keyword>
<dbReference type="RefSeq" id="WP_192787703.1">
    <property type="nucleotide sequence ID" value="NZ_JADBEK010000001.1"/>
</dbReference>
<dbReference type="Gene3D" id="3.40.47.10">
    <property type="match status" value="2"/>
</dbReference>
<evidence type="ECO:0000259" key="4">
    <source>
        <dbReference type="Pfam" id="PF08545"/>
    </source>
</evidence>
<accession>A0ABR9M325</accession>
<dbReference type="InterPro" id="IPR016039">
    <property type="entry name" value="Thiolase-like"/>
</dbReference>
<evidence type="ECO:0000256" key="2">
    <source>
        <dbReference type="ARBA" id="ARBA00023315"/>
    </source>
</evidence>
<evidence type="ECO:0000259" key="3">
    <source>
        <dbReference type="Pfam" id="PF08541"/>
    </source>
</evidence>
<protein>
    <submittedName>
        <fullName evidence="5">3-oxoacyl-[acyl-carrier-protein] synthase-3</fullName>
        <ecNumber evidence="5">2.3.1.180</ecNumber>
    </submittedName>
</protein>
<reference evidence="5 6" key="1">
    <citation type="submission" date="2020-10" db="EMBL/GenBank/DDBJ databases">
        <title>Sequencing the genomes of 1000 actinobacteria strains.</title>
        <authorList>
            <person name="Klenk H.-P."/>
        </authorList>
    </citation>
    <scope>NUCLEOTIDE SEQUENCE [LARGE SCALE GENOMIC DNA]</scope>
    <source>
        <strain evidence="5 6">DSM 43173</strain>
    </source>
</reference>
<proteinExistence type="predicted"/>
<sequence>MAAQSEPNPRRYAHVAGVAVHLPEESLTTPELEALLAARNPGTRIPRGVIEQASGVERRHVAAPEQTAAGLAATAARTLLEQTGHVPPVIDLIIYAGVSVDAVEPATAHMVAAELGASCPVFDVRNACNSVLNAVELADTLITAGRYRTVLIVCGEVATPVIRWQVESDADFAAAGPSYTVSDSGTAMLLEASAVPGVLGHRFCAGSAYWDAAILPVTRSLSAGYQVGAFTVDPVGLAAGVHKLDRSVLRAPLAERGLDWEDMAAICVHQASLSSLHTFCEAVGIPLEKVVVTIAEHGNLVASTIPVQLHQAVQSGRVQRGDLVALVGVASGVSAGTVLLRW</sequence>
<dbReference type="EC" id="2.3.1.180" evidence="5"/>
<dbReference type="GO" id="GO:0033818">
    <property type="term" value="F:beta-ketoacyl-acyl-carrier-protein synthase III activity"/>
    <property type="evidence" value="ECO:0007669"/>
    <property type="project" value="UniProtKB-EC"/>
</dbReference>
<dbReference type="Pfam" id="PF08541">
    <property type="entry name" value="ACP_syn_III_C"/>
    <property type="match status" value="1"/>
</dbReference>
<keyword evidence="1 5" id="KW-0808">Transferase</keyword>
<dbReference type="PANTHER" id="PTHR34069">
    <property type="entry name" value="3-OXOACYL-[ACYL-CARRIER-PROTEIN] SYNTHASE 3"/>
    <property type="match status" value="1"/>
</dbReference>
<dbReference type="InterPro" id="IPR013751">
    <property type="entry name" value="ACP_syn_III_N"/>
</dbReference>
<feature type="domain" description="Beta-ketoacyl-[acyl-carrier-protein] synthase III C-terminal" evidence="3">
    <location>
        <begin position="253"/>
        <end position="342"/>
    </location>
</feature>